<reference evidence="8 9" key="1">
    <citation type="submission" date="2020-07" db="EMBL/GenBank/DDBJ databases">
        <title>Sequencing the genomes of 1000 actinobacteria strains.</title>
        <authorList>
            <person name="Klenk H.-P."/>
        </authorList>
    </citation>
    <scope>NUCLEOTIDE SEQUENCE [LARGE SCALE GENOMIC DNA]</scope>
    <source>
        <strain evidence="8 9">DSM 24552</strain>
    </source>
</reference>
<feature type="transmembrane region" description="Helical" evidence="6">
    <location>
        <begin position="383"/>
        <end position="407"/>
    </location>
</feature>
<accession>A0A7Y9RT58</accession>
<feature type="transmembrane region" description="Helical" evidence="6">
    <location>
        <begin position="460"/>
        <end position="479"/>
    </location>
</feature>
<feature type="transmembrane region" description="Helical" evidence="6">
    <location>
        <begin position="944"/>
        <end position="964"/>
    </location>
</feature>
<evidence type="ECO:0000256" key="6">
    <source>
        <dbReference type="SAM" id="Phobius"/>
    </source>
</evidence>
<dbReference type="EMBL" id="JACCAC010000001">
    <property type="protein sequence ID" value="NYG54092.1"/>
    <property type="molecule type" value="Genomic_DNA"/>
</dbReference>
<feature type="transmembrane region" description="Helical" evidence="6">
    <location>
        <begin position="294"/>
        <end position="316"/>
    </location>
</feature>
<evidence type="ECO:0000259" key="7">
    <source>
        <dbReference type="Pfam" id="PF02687"/>
    </source>
</evidence>
<feature type="transmembrane region" description="Helical" evidence="6">
    <location>
        <begin position="337"/>
        <end position="363"/>
    </location>
</feature>
<evidence type="ECO:0000256" key="5">
    <source>
        <dbReference type="ARBA" id="ARBA00023136"/>
    </source>
</evidence>
<feature type="transmembrane region" description="Helical" evidence="6">
    <location>
        <begin position="21"/>
        <end position="44"/>
    </location>
</feature>
<evidence type="ECO:0000256" key="2">
    <source>
        <dbReference type="ARBA" id="ARBA00022475"/>
    </source>
</evidence>
<keyword evidence="4 6" id="KW-1133">Transmembrane helix</keyword>
<evidence type="ECO:0000313" key="9">
    <source>
        <dbReference type="Proteomes" id="UP000544110"/>
    </source>
</evidence>
<dbReference type="InterPro" id="IPR003838">
    <property type="entry name" value="ABC3_permease_C"/>
</dbReference>
<evidence type="ECO:0000256" key="1">
    <source>
        <dbReference type="ARBA" id="ARBA00004651"/>
    </source>
</evidence>
<keyword evidence="5 6" id="KW-0472">Membrane</keyword>
<dbReference type="AlphaFoldDB" id="A0A7Y9RT58"/>
<evidence type="ECO:0000313" key="8">
    <source>
        <dbReference type="EMBL" id="NYG54092.1"/>
    </source>
</evidence>
<protein>
    <recommendedName>
        <fullName evidence="7">ABC3 transporter permease C-terminal domain-containing protein</fullName>
    </recommendedName>
</protein>
<comment type="caution">
    <text evidence="8">The sequence shown here is derived from an EMBL/GenBank/DDBJ whole genome shotgun (WGS) entry which is preliminary data.</text>
</comment>
<dbReference type="GO" id="GO:0005886">
    <property type="term" value="C:plasma membrane"/>
    <property type="evidence" value="ECO:0007669"/>
    <property type="project" value="UniProtKB-SubCell"/>
</dbReference>
<feature type="transmembrane region" description="Helical" evidence="6">
    <location>
        <begin position="990"/>
        <end position="1013"/>
    </location>
</feature>
<feature type="domain" description="ABC3 transporter permease C-terminal" evidence="7">
    <location>
        <begin position="893"/>
        <end position="1017"/>
    </location>
</feature>
<evidence type="ECO:0000256" key="3">
    <source>
        <dbReference type="ARBA" id="ARBA00022692"/>
    </source>
</evidence>
<feature type="transmembrane region" description="Helical" evidence="6">
    <location>
        <begin position="890"/>
        <end position="912"/>
    </location>
</feature>
<keyword evidence="2" id="KW-1003">Cell membrane</keyword>
<gene>
    <name evidence="8" type="ORF">BJ989_000396</name>
</gene>
<feature type="transmembrane region" description="Helical" evidence="6">
    <location>
        <begin position="512"/>
        <end position="530"/>
    </location>
</feature>
<keyword evidence="3 6" id="KW-0812">Transmembrane</keyword>
<evidence type="ECO:0000256" key="4">
    <source>
        <dbReference type="ARBA" id="ARBA00022989"/>
    </source>
</evidence>
<organism evidence="8 9">
    <name type="scientific">Nocardioides perillae</name>
    <dbReference type="NCBI Taxonomy" id="1119534"/>
    <lineage>
        <taxon>Bacteria</taxon>
        <taxon>Bacillati</taxon>
        <taxon>Actinomycetota</taxon>
        <taxon>Actinomycetes</taxon>
        <taxon>Propionibacteriales</taxon>
        <taxon>Nocardioidaceae</taxon>
        <taxon>Nocardioides</taxon>
    </lineage>
</organism>
<dbReference type="Proteomes" id="UP000544110">
    <property type="component" value="Unassembled WGS sequence"/>
</dbReference>
<comment type="subcellular location">
    <subcellularLocation>
        <location evidence="1">Cell membrane</location>
        <topology evidence="1">Multi-pass membrane protein</topology>
    </subcellularLocation>
</comment>
<sequence length="1026" mass="104119">MSGRTGSTGLATVLRGVRARALLSAGSVLLTLLAVGSAVLGPVFSVAVTSSYLVTRLDDAPATLTGLTWVFEPGADPAGAEASARGAVAALDPGPFSPLRVQRESTRLPGLGGEVQLLAKEGACARLAVTGRCPSGADEVLLLEGDLERSGVDLGSIVAVDAGGRSLLLEVVGSYRAPAADDYWFDALRFVSTPAQGEDSGSGEQPYRPAPLVVDAVVFDRLPAGTWSLRLDAPLAVDPTWTTADLAPAVAAAERLAEVEADAPGGRLTGVSLNDLRAVAAEVEAEQATARSSVAPAVLSLVLVALALLLRLLLAAGELRVPELALASLRGLTGRRLWALGLAEPLVVLLAAVPLGVAGGYALAWVLARAWLVPGLPVRLPGLSLVAAALVVLAAVGVAVVAVGLVLRTGLAAQLAGARRPTGRTRTGLVLELLVWAAALAVLATELGGAQGDRPDATDLVLPVLLAVVAGLAAVRLTGRVAGWWTRHRARSRSLAGFVAARALSRRREGTLVVLPLTAAVAVGVFSVGVHDAAAGWRGSVAATAAPAASVWRSDLPLAATVELTHDLDPDGRWLMAASSGALGRQRLSVVDTTRLARVGAWPDTWTPGRDAADVAGLIGPQGEVPRLVGREVGLTVEPRPSRGAAEPLVVELRLRTPDGEPARTYLGPYPAGRATTRTTDLGGCEAGCRLEGLTVGRAAGLQVRLSGSVVLRDLTVDGEPVPGALDEAGWAPTPEYAAAGALTDLTAADGELTLAVDSGDDEAVVRLTSGGVPLAAPVLVGADAVSGLETDEEGRTVLRLSSGDLVVEPRGTAASTPFTGPAGVLVDATVLANDRPFYDEAFTTTVLVAADAPAAVRESLAGQGLVETATLAGTRAALDRSAYALALRLYLVVAALVLLMATAGLVVSTAVQLPARRRDAAALRVVGVRRATVVSAVVRETGVVLGSAALAGLGAGTLAQWVVTRTVTLGFGEDLSTPALVADVDGGRLLASAALALAALGAVAVVSALLTVRGARGASLREDAR</sequence>
<dbReference type="RefSeq" id="WP_179516788.1">
    <property type="nucleotide sequence ID" value="NZ_JACCAC010000001.1"/>
</dbReference>
<feature type="transmembrane region" description="Helical" evidence="6">
    <location>
        <begin position="428"/>
        <end position="448"/>
    </location>
</feature>
<keyword evidence="9" id="KW-1185">Reference proteome</keyword>
<name>A0A7Y9RT58_9ACTN</name>
<dbReference type="Pfam" id="PF02687">
    <property type="entry name" value="FtsX"/>
    <property type="match status" value="1"/>
</dbReference>
<proteinExistence type="predicted"/>